<reference evidence="2" key="1">
    <citation type="submission" date="2016-06" db="EMBL/GenBank/DDBJ databases">
        <title>Draft genome sequence of Desulfoplanes formicivorans strain Pf12B.</title>
        <authorList>
            <person name="Watanabe M."/>
            <person name="Kojima H."/>
            <person name="Fukui M."/>
        </authorList>
    </citation>
    <scope>NUCLEOTIDE SEQUENCE [LARGE SCALE GENOMIC DNA]</scope>
    <source>
        <strain evidence="2">Pf12B</strain>
    </source>
</reference>
<dbReference type="AlphaFoldDB" id="A0A194AMB6"/>
<keyword evidence="2" id="KW-1185">Reference proteome</keyword>
<evidence type="ECO:0000313" key="1">
    <source>
        <dbReference type="EMBL" id="GAU09784.1"/>
    </source>
</evidence>
<gene>
    <name evidence="1" type="ORF">DPF_2517</name>
</gene>
<dbReference type="EMBL" id="BDFE01000020">
    <property type="protein sequence ID" value="GAU09784.1"/>
    <property type="molecule type" value="Genomic_DNA"/>
</dbReference>
<dbReference type="Proteomes" id="UP000095200">
    <property type="component" value="Unassembled WGS sequence"/>
</dbReference>
<accession>A0A194AMB6</accession>
<evidence type="ECO:0000313" key="2">
    <source>
        <dbReference type="Proteomes" id="UP000095200"/>
    </source>
</evidence>
<organism evidence="1 2">
    <name type="scientific">Desulfoplanes formicivorans</name>
    <dbReference type="NCBI Taxonomy" id="1592317"/>
    <lineage>
        <taxon>Bacteria</taxon>
        <taxon>Pseudomonadati</taxon>
        <taxon>Thermodesulfobacteriota</taxon>
        <taxon>Desulfovibrionia</taxon>
        <taxon>Desulfovibrionales</taxon>
        <taxon>Desulfoplanaceae</taxon>
        <taxon>Desulfoplanes</taxon>
    </lineage>
</organism>
<proteinExistence type="predicted"/>
<protein>
    <submittedName>
        <fullName evidence="1">Uncharacterized protein</fullName>
    </submittedName>
</protein>
<sequence length="81" mass="8901">MQADSTVTMPETKDLCNRCSQTKRNTFQYLVWGEGGRKCWDGEADTRENPCNASGSFFPCGSWRVGPGPVGHQMGLTRGLS</sequence>
<comment type="caution">
    <text evidence="1">The sequence shown here is derived from an EMBL/GenBank/DDBJ whole genome shotgun (WGS) entry which is preliminary data.</text>
</comment>
<name>A0A194AMB6_9BACT</name>